<gene>
    <name evidence="1" type="ORF">F2Q68_00034547</name>
    <name evidence="2" type="ORF">F2Q69_00053335</name>
</gene>
<sequence>MQKRCLPTKARLKSTRRENNGTVFCIKDLSSFTVAAEGSSQTGVLKMSRAWSSFFNGLQLETVKSSESSTMYIDLHQRRTAHREFVSPPKETDPSCSYPRHLPLISNLKISNLKLLIISSLLRRMLASLQAMHRIKIH</sequence>
<organism evidence="2 3">
    <name type="scientific">Brassica cretica</name>
    <name type="common">Mustard</name>
    <dbReference type="NCBI Taxonomy" id="69181"/>
    <lineage>
        <taxon>Eukaryota</taxon>
        <taxon>Viridiplantae</taxon>
        <taxon>Streptophyta</taxon>
        <taxon>Embryophyta</taxon>
        <taxon>Tracheophyta</taxon>
        <taxon>Spermatophyta</taxon>
        <taxon>Magnoliopsida</taxon>
        <taxon>eudicotyledons</taxon>
        <taxon>Gunneridae</taxon>
        <taxon>Pentapetalae</taxon>
        <taxon>rosids</taxon>
        <taxon>malvids</taxon>
        <taxon>Brassicales</taxon>
        <taxon>Brassicaceae</taxon>
        <taxon>Brassiceae</taxon>
        <taxon>Brassica</taxon>
    </lineage>
</organism>
<name>A0A8S9MTA4_BRACR</name>
<accession>A0A8S9MTA4</accession>
<evidence type="ECO:0000313" key="3">
    <source>
        <dbReference type="Proteomes" id="UP000712600"/>
    </source>
</evidence>
<reference evidence="2" key="2">
    <citation type="submission" date="2019-12" db="EMBL/GenBank/DDBJ databases">
        <title>Genome sequencing and annotation of Brassica cretica.</title>
        <authorList>
            <person name="Studholme D.J."/>
            <person name="Sarris P."/>
        </authorList>
    </citation>
    <scope>NUCLEOTIDE SEQUENCE</scope>
    <source>
        <strain evidence="2">PFS-109/04</strain>
        <tissue evidence="2">Leaf</tissue>
    </source>
</reference>
<evidence type="ECO:0000313" key="1">
    <source>
        <dbReference type="EMBL" id="KAF2552309.1"/>
    </source>
</evidence>
<evidence type="ECO:0000313" key="2">
    <source>
        <dbReference type="EMBL" id="KAF3486476.1"/>
    </source>
</evidence>
<dbReference type="EMBL" id="QGKX02002183">
    <property type="protein sequence ID" value="KAF3486476.1"/>
    <property type="molecule type" value="Genomic_DNA"/>
</dbReference>
<protein>
    <submittedName>
        <fullName evidence="2">Uncharacterized protein</fullName>
    </submittedName>
</protein>
<proteinExistence type="predicted"/>
<dbReference type="Proteomes" id="UP000712600">
    <property type="component" value="Unassembled WGS sequence"/>
</dbReference>
<comment type="caution">
    <text evidence="2">The sequence shown here is derived from an EMBL/GenBank/DDBJ whole genome shotgun (WGS) entry which is preliminary data.</text>
</comment>
<reference evidence="1" key="1">
    <citation type="submission" date="2019-12" db="EMBL/GenBank/DDBJ databases">
        <title>Genome sequencing and annotation of Brassica cretica.</title>
        <authorList>
            <person name="Studholme D.J."/>
            <person name="Sarris P.F."/>
        </authorList>
    </citation>
    <scope>NUCLEOTIDE SEQUENCE</scope>
    <source>
        <strain evidence="1">PFS-001/15</strain>
        <tissue evidence="1">Leaf</tissue>
    </source>
</reference>
<dbReference type="Proteomes" id="UP000712281">
    <property type="component" value="Unassembled WGS sequence"/>
</dbReference>
<dbReference type="AlphaFoldDB" id="A0A8S9MTA4"/>
<dbReference type="EMBL" id="QGKW02001988">
    <property type="protein sequence ID" value="KAF2552309.1"/>
    <property type="molecule type" value="Genomic_DNA"/>
</dbReference>